<feature type="transmembrane region" description="Helical" evidence="1">
    <location>
        <begin position="81"/>
        <end position="98"/>
    </location>
</feature>
<keyword evidence="1" id="KW-1133">Transmembrane helix</keyword>
<comment type="caution">
    <text evidence="2">The sequence shown here is derived from an EMBL/GenBank/DDBJ whole genome shotgun (WGS) entry which is preliminary data.</text>
</comment>
<name>A0A6A4TDM2_SCOMX</name>
<dbReference type="EMBL" id="VEVO01000006">
    <property type="protein sequence ID" value="KAF0040322.1"/>
    <property type="molecule type" value="Genomic_DNA"/>
</dbReference>
<accession>A0A6A4TDM2</accession>
<protein>
    <submittedName>
        <fullName evidence="2">Uncharacterized protein</fullName>
    </submittedName>
</protein>
<sequence length="99" mass="11180">MLQSTSLLTWVVTRTDTTLPSRSKHSENATGHKMEAICEVGYVAKQLSRVFTVTQMPAGSDSDADRYVLFRWKMLSDGSVYRFRGANYLIIILIISLFS</sequence>
<gene>
    <name evidence="2" type="ORF">F2P81_006220</name>
</gene>
<keyword evidence="1" id="KW-0812">Transmembrane</keyword>
<dbReference type="AlphaFoldDB" id="A0A6A4TDM2"/>
<evidence type="ECO:0000313" key="2">
    <source>
        <dbReference type="EMBL" id="KAF0040322.1"/>
    </source>
</evidence>
<reference evidence="2 3" key="1">
    <citation type="submission" date="2019-06" db="EMBL/GenBank/DDBJ databases">
        <title>Draft genomes of female and male turbot (Scophthalmus maximus).</title>
        <authorList>
            <person name="Xu H."/>
            <person name="Xu X.-W."/>
            <person name="Shao C."/>
            <person name="Chen S."/>
        </authorList>
    </citation>
    <scope>NUCLEOTIDE SEQUENCE [LARGE SCALE GENOMIC DNA]</scope>
    <source>
        <strain evidence="2">Ysfricsl-2016a</strain>
        <tissue evidence="2">Blood</tissue>
    </source>
</reference>
<proteinExistence type="predicted"/>
<dbReference type="Proteomes" id="UP000438429">
    <property type="component" value="Unassembled WGS sequence"/>
</dbReference>
<organism evidence="2 3">
    <name type="scientific">Scophthalmus maximus</name>
    <name type="common">Turbot</name>
    <name type="synonym">Psetta maxima</name>
    <dbReference type="NCBI Taxonomy" id="52904"/>
    <lineage>
        <taxon>Eukaryota</taxon>
        <taxon>Metazoa</taxon>
        <taxon>Chordata</taxon>
        <taxon>Craniata</taxon>
        <taxon>Vertebrata</taxon>
        <taxon>Euteleostomi</taxon>
        <taxon>Actinopterygii</taxon>
        <taxon>Neopterygii</taxon>
        <taxon>Teleostei</taxon>
        <taxon>Neoteleostei</taxon>
        <taxon>Acanthomorphata</taxon>
        <taxon>Carangaria</taxon>
        <taxon>Pleuronectiformes</taxon>
        <taxon>Pleuronectoidei</taxon>
        <taxon>Scophthalmidae</taxon>
        <taxon>Scophthalmus</taxon>
    </lineage>
</organism>
<evidence type="ECO:0000313" key="3">
    <source>
        <dbReference type="Proteomes" id="UP000438429"/>
    </source>
</evidence>
<keyword evidence="1" id="KW-0472">Membrane</keyword>
<evidence type="ECO:0000256" key="1">
    <source>
        <dbReference type="SAM" id="Phobius"/>
    </source>
</evidence>